<dbReference type="AlphaFoldDB" id="A0A4Y2BPD0"/>
<evidence type="ECO:0000313" key="3">
    <source>
        <dbReference type="Proteomes" id="UP000499080"/>
    </source>
</evidence>
<keyword evidence="3" id="KW-1185">Reference proteome</keyword>
<protein>
    <submittedName>
        <fullName evidence="2">Uncharacterized protein</fullName>
    </submittedName>
</protein>
<gene>
    <name evidence="2" type="ORF">AVEN_219443_1</name>
</gene>
<evidence type="ECO:0000313" key="2">
    <source>
        <dbReference type="EMBL" id="GBL93295.1"/>
    </source>
</evidence>
<feature type="region of interest" description="Disordered" evidence="1">
    <location>
        <begin position="53"/>
        <end position="76"/>
    </location>
</feature>
<evidence type="ECO:0000256" key="1">
    <source>
        <dbReference type="SAM" id="MobiDB-lite"/>
    </source>
</evidence>
<organism evidence="2 3">
    <name type="scientific">Araneus ventricosus</name>
    <name type="common">Orbweaver spider</name>
    <name type="synonym">Epeira ventricosa</name>
    <dbReference type="NCBI Taxonomy" id="182803"/>
    <lineage>
        <taxon>Eukaryota</taxon>
        <taxon>Metazoa</taxon>
        <taxon>Ecdysozoa</taxon>
        <taxon>Arthropoda</taxon>
        <taxon>Chelicerata</taxon>
        <taxon>Arachnida</taxon>
        <taxon>Araneae</taxon>
        <taxon>Araneomorphae</taxon>
        <taxon>Entelegynae</taxon>
        <taxon>Araneoidea</taxon>
        <taxon>Araneidae</taxon>
        <taxon>Araneus</taxon>
    </lineage>
</organism>
<name>A0A4Y2BPD0_ARAVE</name>
<proteinExistence type="predicted"/>
<accession>A0A4Y2BPD0</accession>
<reference evidence="2 3" key="1">
    <citation type="journal article" date="2019" name="Sci. Rep.">
        <title>Orb-weaving spider Araneus ventricosus genome elucidates the spidroin gene catalogue.</title>
        <authorList>
            <person name="Kono N."/>
            <person name="Nakamura H."/>
            <person name="Ohtoshi R."/>
            <person name="Moran D.A.P."/>
            <person name="Shinohara A."/>
            <person name="Yoshida Y."/>
            <person name="Fujiwara M."/>
            <person name="Mori M."/>
            <person name="Tomita M."/>
            <person name="Arakawa K."/>
        </authorList>
    </citation>
    <scope>NUCLEOTIDE SEQUENCE [LARGE SCALE GENOMIC DNA]</scope>
</reference>
<feature type="region of interest" description="Disordered" evidence="1">
    <location>
        <begin position="1"/>
        <end position="32"/>
    </location>
</feature>
<sequence>MTRGERKQRFAVGDDNQPPGKSGTRNISATPQKGWSKRFLSWGLEGLETGKEEIETRLNSESDSDSNLGSRERRFCSQVSARDPVLERVPSPRENRLPTLGWISS</sequence>
<dbReference type="EMBL" id="BGPR01000093">
    <property type="protein sequence ID" value="GBL93295.1"/>
    <property type="molecule type" value="Genomic_DNA"/>
</dbReference>
<dbReference type="Proteomes" id="UP000499080">
    <property type="component" value="Unassembled WGS sequence"/>
</dbReference>
<feature type="compositionally biased region" description="Polar residues" evidence="1">
    <location>
        <begin position="23"/>
        <end position="32"/>
    </location>
</feature>
<comment type="caution">
    <text evidence="2">The sequence shown here is derived from an EMBL/GenBank/DDBJ whole genome shotgun (WGS) entry which is preliminary data.</text>
</comment>